<dbReference type="EMBL" id="PGGO01000012">
    <property type="protein sequence ID" value="PSH67882.1"/>
    <property type="molecule type" value="Genomic_DNA"/>
</dbReference>
<reference evidence="3" key="1">
    <citation type="submission" date="2017-11" db="EMBL/GenBank/DDBJ databases">
        <authorList>
            <person name="Kuznetsova I."/>
            <person name="Sazanova A."/>
            <person name="Chirak E."/>
            <person name="Safronova V."/>
            <person name="Willems A."/>
        </authorList>
    </citation>
    <scope>NUCLEOTIDE SEQUENCE [LARGE SCALE GENOMIC DNA]</scope>
    <source>
        <strain evidence="3">STM 196</strain>
    </source>
</reference>
<feature type="signal peptide" evidence="1">
    <location>
        <begin position="1"/>
        <end position="19"/>
    </location>
</feature>
<sequence>MVLALVVLPVACFANSSLLQGGNYGVAFAPSYGQPAISRTTGKMYALLDRPWYDQGYDLYESSNTFGLIWKKVRGIGPSLSYNGFHQGHDILISADGRLLFTRRNTVGDDGPHVLLSDVIDISVSPPKVLVQGPMCCMDGRRLWKAWKETTKEFYQSLALLA</sequence>
<evidence type="ECO:0000256" key="1">
    <source>
        <dbReference type="SAM" id="SignalP"/>
    </source>
</evidence>
<comment type="caution">
    <text evidence="2">The sequence shown here is derived from an EMBL/GenBank/DDBJ whole genome shotgun (WGS) entry which is preliminary data.</text>
</comment>
<dbReference type="AlphaFoldDB" id="A0A2P7BN46"/>
<accession>A0A2P7BN46</accession>
<keyword evidence="1" id="KW-0732">Signal</keyword>
<protein>
    <submittedName>
        <fullName evidence="2">Uncharacterized protein</fullName>
    </submittedName>
</protein>
<evidence type="ECO:0000313" key="2">
    <source>
        <dbReference type="EMBL" id="PSH67882.1"/>
    </source>
</evidence>
<evidence type="ECO:0000313" key="3">
    <source>
        <dbReference type="Proteomes" id="UP000241444"/>
    </source>
</evidence>
<feature type="chain" id="PRO_5015186249" evidence="1">
    <location>
        <begin position="20"/>
        <end position="162"/>
    </location>
</feature>
<dbReference type="Proteomes" id="UP000241444">
    <property type="component" value="Unassembled WGS sequence"/>
</dbReference>
<proteinExistence type="predicted"/>
<organism evidence="2 3">
    <name type="scientific">Phyllobacterium brassicacearum</name>
    <dbReference type="NCBI Taxonomy" id="314235"/>
    <lineage>
        <taxon>Bacteria</taxon>
        <taxon>Pseudomonadati</taxon>
        <taxon>Pseudomonadota</taxon>
        <taxon>Alphaproteobacteria</taxon>
        <taxon>Hyphomicrobiales</taxon>
        <taxon>Phyllobacteriaceae</taxon>
        <taxon>Phyllobacterium</taxon>
    </lineage>
</organism>
<gene>
    <name evidence="2" type="ORF">CU102_16930</name>
</gene>
<keyword evidence="3" id="KW-1185">Reference proteome</keyword>
<name>A0A2P7BN46_9HYPH</name>